<gene>
    <name evidence="9" type="ORF">PLOB_00015412</name>
</gene>
<dbReference type="EMBL" id="CALNXK010000193">
    <property type="protein sequence ID" value="CAH3174758.1"/>
    <property type="molecule type" value="Genomic_DNA"/>
</dbReference>
<dbReference type="Proteomes" id="UP001159405">
    <property type="component" value="Unassembled WGS sequence"/>
</dbReference>
<proteinExistence type="inferred from homology"/>
<evidence type="ECO:0000256" key="6">
    <source>
        <dbReference type="RuleBase" id="RU000688"/>
    </source>
</evidence>
<reference evidence="9 10" key="1">
    <citation type="submission" date="2022-05" db="EMBL/GenBank/DDBJ databases">
        <authorList>
            <consortium name="Genoscope - CEA"/>
            <person name="William W."/>
        </authorList>
    </citation>
    <scope>NUCLEOTIDE SEQUENCE [LARGE SCALE GENOMIC DNA]</scope>
</reference>
<keyword evidence="2" id="KW-1003">Cell membrane</keyword>
<dbReference type="PROSITE" id="PS50262">
    <property type="entry name" value="G_PROTEIN_RECEP_F1_2"/>
    <property type="match status" value="1"/>
</dbReference>
<dbReference type="SMART" id="SM01381">
    <property type="entry name" value="7TM_GPCR_Srsx"/>
    <property type="match status" value="1"/>
</dbReference>
<evidence type="ECO:0000313" key="10">
    <source>
        <dbReference type="Proteomes" id="UP001159405"/>
    </source>
</evidence>
<feature type="transmembrane region" description="Helical" evidence="7">
    <location>
        <begin position="265"/>
        <end position="286"/>
    </location>
</feature>
<comment type="subcellular location">
    <subcellularLocation>
        <location evidence="1">Cell membrane</location>
        <topology evidence="1">Multi-pass membrane protein</topology>
    </subcellularLocation>
</comment>
<dbReference type="SUPFAM" id="SSF81321">
    <property type="entry name" value="Family A G protein-coupled receptor-like"/>
    <property type="match status" value="1"/>
</dbReference>
<evidence type="ECO:0000256" key="5">
    <source>
        <dbReference type="ARBA" id="ARBA00023136"/>
    </source>
</evidence>
<evidence type="ECO:0000256" key="4">
    <source>
        <dbReference type="ARBA" id="ARBA00022989"/>
    </source>
</evidence>
<evidence type="ECO:0000256" key="3">
    <source>
        <dbReference type="ARBA" id="ARBA00022692"/>
    </source>
</evidence>
<dbReference type="InterPro" id="IPR017452">
    <property type="entry name" value="GPCR_Rhodpsn_7TM"/>
</dbReference>
<organism evidence="9 10">
    <name type="scientific">Porites lobata</name>
    <dbReference type="NCBI Taxonomy" id="104759"/>
    <lineage>
        <taxon>Eukaryota</taxon>
        <taxon>Metazoa</taxon>
        <taxon>Cnidaria</taxon>
        <taxon>Anthozoa</taxon>
        <taxon>Hexacorallia</taxon>
        <taxon>Scleractinia</taxon>
        <taxon>Fungiina</taxon>
        <taxon>Poritidae</taxon>
        <taxon>Porites</taxon>
    </lineage>
</organism>
<comment type="similarity">
    <text evidence="6">Belongs to the G-protein coupled receptor 1 family.</text>
</comment>
<evidence type="ECO:0000259" key="8">
    <source>
        <dbReference type="PROSITE" id="PS50262"/>
    </source>
</evidence>
<keyword evidence="4 7" id="KW-1133">Transmembrane helix</keyword>
<keyword evidence="3 6" id="KW-0812">Transmembrane</keyword>
<dbReference type="Pfam" id="PF00001">
    <property type="entry name" value="7tm_1"/>
    <property type="match status" value="1"/>
</dbReference>
<evidence type="ECO:0000256" key="1">
    <source>
        <dbReference type="ARBA" id="ARBA00004651"/>
    </source>
</evidence>
<protein>
    <recommendedName>
        <fullName evidence="8">G-protein coupled receptors family 1 profile domain-containing protein</fullName>
    </recommendedName>
</protein>
<evidence type="ECO:0000313" key="9">
    <source>
        <dbReference type="EMBL" id="CAH3174758.1"/>
    </source>
</evidence>
<feature type="transmembrane region" description="Helical" evidence="7">
    <location>
        <begin position="176"/>
        <end position="195"/>
    </location>
</feature>
<feature type="transmembrane region" description="Helical" evidence="7">
    <location>
        <begin position="27"/>
        <end position="51"/>
    </location>
</feature>
<keyword evidence="6" id="KW-0807">Transducer</keyword>
<keyword evidence="5 7" id="KW-0472">Membrane</keyword>
<feature type="transmembrane region" description="Helical" evidence="7">
    <location>
        <begin position="105"/>
        <end position="127"/>
    </location>
</feature>
<name>A0ABN8R5Y6_9CNID</name>
<sequence>MNDKNATFCDSWSGLTIDDTVSYINSILLATANAPCAIFAFLSNLAVIVTVARNSSLQRPSNILLCSLAFTDFLTAVTAQPMFIVWRLVLPNSKEPCSNQLLIFYLYYISYVFTAGLSFLNVTIMSFDRHYAVSNPLVYMAEASKEGAIKKVTFAGVVWLIFTALNILVLPPFVRGLSISIWGAVFFVAPPINYVRTWLAIVHHNRQVAENVVSSQQLKAVLQREKKVFRDMLLVTMVLFASLVPGMLGSAIMEHLGYYRELALFLPWARTMSLAPSTINPLIYFVRNEYLRNAFKSMVKI</sequence>
<feature type="domain" description="G-protein coupled receptors family 1 profile" evidence="8">
    <location>
        <begin position="43"/>
        <end position="284"/>
    </location>
</feature>
<keyword evidence="6" id="KW-0675">Receptor</keyword>
<dbReference type="PRINTS" id="PR00237">
    <property type="entry name" value="GPCRRHODOPSN"/>
</dbReference>
<dbReference type="InterPro" id="IPR000276">
    <property type="entry name" value="GPCR_Rhodpsn"/>
</dbReference>
<evidence type="ECO:0000256" key="7">
    <source>
        <dbReference type="SAM" id="Phobius"/>
    </source>
</evidence>
<feature type="transmembrane region" description="Helical" evidence="7">
    <location>
        <begin position="63"/>
        <end position="85"/>
    </location>
</feature>
<dbReference type="CDD" id="cd00637">
    <property type="entry name" value="7tm_classA_rhodopsin-like"/>
    <property type="match status" value="1"/>
</dbReference>
<keyword evidence="6" id="KW-0297">G-protein coupled receptor</keyword>
<dbReference type="Gene3D" id="1.20.1070.10">
    <property type="entry name" value="Rhodopsin 7-helix transmembrane proteins"/>
    <property type="match status" value="1"/>
</dbReference>
<feature type="transmembrane region" description="Helical" evidence="7">
    <location>
        <begin position="148"/>
        <end position="170"/>
    </location>
</feature>
<comment type="caution">
    <text evidence="9">The sequence shown here is derived from an EMBL/GenBank/DDBJ whole genome shotgun (WGS) entry which is preliminary data.</text>
</comment>
<feature type="transmembrane region" description="Helical" evidence="7">
    <location>
        <begin position="232"/>
        <end position="253"/>
    </location>
</feature>
<keyword evidence="10" id="KW-1185">Reference proteome</keyword>
<dbReference type="PROSITE" id="PS00237">
    <property type="entry name" value="G_PROTEIN_RECEP_F1_1"/>
    <property type="match status" value="1"/>
</dbReference>
<dbReference type="PANTHER" id="PTHR22750">
    <property type="entry name" value="G-PROTEIN COUPLED RECEPTOR"/>
    <property type="match status" value="1"/>
</dbReference>
<accession>A0ABN8R5Y6</accession>
<evidence type="ECO:0000256" key="2">
    <source>
        <dbReference type="ARBA" id="ARBA00022475"/>
    </source>
</evidence>